<comment type="caution">
    <text evidence="2">The sequence shown here is derived from an EMBL/GenBank/DDBJ whole genome shotgun (WGS) entry which is preliminary data.</text>
</comment>
<evidence type="ECO:0000313" key="2">
    <source>
        <dbReference type="EMBL" id="GGL13608.1"/>
    </source>
</evidence>
<sequence>MATDDDELLTEGQLRPHRNDESAIFWFVCLKTEDDRLALVSTGRLWHCVLSVRIIHARRAVEYVQIVTTAQRNPRDKPSDGPKQPYECAPLNFRG</sequence>
<accession>A0ABQ2FPB8</accession>
<keyword evidence="3" id="KW-1185">Reference proteome</keyword>
<dbReference type="Proteomes" id="UP000604341">
    <property type="component" value="Unassembled WGS sequence"/>
</dbReference>
<proteinExistence type="predicted"/>
<name>A0ABQ2FPB8_9DEIO</name>
<feature type="region of interest" description="Disordered" evidence="1">
    <location>
        <begin position="71"/>
        <end position="95"/>
    </location>
</feature>
<reference evidence="3" key="1">
    <citation type="journal article" date="2019" name="Int. J. Syst. Evol. Microbiol.">
        <title>The Global Catalogue of Microorganisms (GCM) 10K type strain sequencing project: providing services to taxonomists for standard genome sequencing and annotation.</title>
        <authorList>
            <consortium name="The Broad Institute Genomics Platform"/>
            <consortium name="The Broad Institute Genome Sequencing Center for Infectious Disease"/>
            <person name="Wu L."/>
            <person name="Ma J."/>
        </authorList>
    </citation>
    <scope>NUCLEOTIDE SEQUENCE [LARGE SCALE GENOMIC DNA]</scope>
    <source>
        <strain evidence="3">JCM 19173</strain>
    </source>
</reference>
<organism evidence="2 3">
    <name type="scientific">Deinococcus radiotolerans</name>
    <dbReference type="NCBI Taxonomy" id="1309407"/>
    <lineage>
        <taxon>Bacteria</taxon>
        <taxon>Thermotogati</taxon>
        <taxon>Deinococcota</taxon>
        <taxon>Deinococci</taxon>
        <taxon>Deinococcales</taxon>
        <taxon>Deinococcaceae</taxon>
        <taxon>Deinococcus</taxon>
    </lineage>
</organism>
<dbReference type="EMBL" id="BMPE01000017">
    <property type="protein sequence ID" value="GGL13608.1"/>
    <property type="molecule type" value="Genomic_DNA"/>
</dbReference>
<evidence type="ECO:0000256" key="1">
    <source>
        <dbReference type="SAM" id="MobiDB-lite"/>
    </source>
</evidence>
<evidence type="ECO:0000313" key="3">
    <source>
        <dbReference type="Proteomes" id="UP000604341"/>
    </source>
</evidence>
<gene>
    <name evidence="2" type="ORF">GCM10010844_35620</name>
</gene>
<protein>
    <submittedName>
        <fullName evidence="2">Uncharacterized protein</fullName>
    </submittedName>
</protein>